<evidence type="ECO:0000313" key="12">
    <source>
        <dbReference type="EMBL" id="KAF5397275.1"/>
    </source>
</evidence>
<evidence type="ECO:0000256" key="6">
    <source>
        <dbReference type="ARBA" id="ARBA00022490"/>
    </source>
</evidence>
<organism evidence="12 13">
    <name type="scientific">Paragonimus heterotremus</name>
    <dbReference type="NCBI Taxonomy" id="100268"/>
    <lineage>
        <taxon>Eukaryota</taxon>
        <taxon>Metazoa</taxon>
        <taxon>Spiralia</taxon>
        <taxon>Lophotrochozoa</taxon>
        <taxon>Platyhelminthes</taxon>
        <taxon>Trematoda</taxon>
        <taxon>Digenea</taxon>
        <taxon>Plagiorchiida</taxon>
        <taxon>Troglotremata</taxon>
        <taxon>Troglotrematidae</taxon>
        <taxon>Paragonimus</taxon>
    </lineage>
</organism>
<dbReference type="EMBL" id="LUCH01006511">
    <property type="protein sequence ID" value="KAF5397275.1"/>
    <property type="molecule type" value="Genomic_DNA"/>
</dbReference>
<dbReference type="GO" id="GO:0006611">
    <property type="term" value="P:protein export from nucleus"/>
    <property type="evidence" value="ECO:0007669"/>
    <property type="project" value="TreeGrafter"/>
</dbReference>
<protein>
    <recommendedName>
        <fullName evidence="4">Coiled-coil alpha-helical rod protein 1</fullName>
    </recommendedName>
    <alternativeName>
        <fullName evidence="10">Alpha-helical coiled-coil rod protein</fullName>
    </alternativeName>
</protein>
<name>A0A8J4SKR1_9TREM</name>
<keyword evidence="5" id="KW-0217">Developmental protein</keyword>
<evidence type="ECO:0000313" key="13">
    <source>
        <dbReference type="Proteomes" id="UP000748531"/>
    </source>
</evidence>
<evidence type="ECO:0000256" key="3">
    <source>
        <dbReference type="ARBA" id="ARBA00004496"/>
    </source>
</evidence>
<evidence type="ECO:0000256" key="1">
    <source>
        <dbReference type="ARBA" id="ARBA00003936"/>
    </source>
</evidence>
<dbReference type="PANTHER" id="PTHR46822:SF1">
    <property type="entry name" value="COILED-COIL ALPHA-HELICAL ROD PROTEIN 1"/>
    <property type="match status" value="1"/>
</dbReference>
<evidence type="ECO:0000256" key="8">
    <source>
        <dbReference type="ARBA" id="ARBA00023054"/>
    </source>
</evidence>
<gene>
    <name evidence="12" type="ORF">PHET_09847</name>
</gene>
<reference evidence="12" key="1">
    <citation type="submission" date="2019-05" db="EMBL/GenBank/DDBJ databases">
        <title>Annotation for the trematode Paragonimus heterotremus.</title>
        <authorList>
            <person name="Choi Y.-J."/>
        </authorList>
    </citation>
    <scope>NUCLEOTIDE SEQUENCE</scope>
    <source>
        <strain evidence="12">LC</strain>
    </source>
</reference>
<dbReference type="InterPro" id="IPR009800">
    <property type="entry name" value="HCR"/>
</dbReference>
<accession>A0A8J4SKR1</accession>
<keyword evidence="6" id="KW-0963">Cytoplasm</keyword>
<evidence type="ECO:0000256" key="2">
    <source>
        <dbReference type="ARBA" id="ARBA00004123"/>
    </source>
</evidence>
<dbReference type="GO" id="GO:0005634">
    <property type="term" value="C:nucleus"/>
    <property type="evidence" value="ECO:0007669"/>
    <property type="project" value="UniProtKB-SubCell"/>
</dbReference>
<dbReference type="PANTHER" id="PTHR46822">
    <property type="entry name" value="COILED-COIL ALPHA-HELICAL ROD PROTEIN 1"/>
    <property type="match status" value="1"/>
</dbReference>
<comment type="subcellular location">
    <subcellularLocation>
        <location evidence="3">Cytoplasm</location>
    </subcellularLocation>
    <subcellularLocation>
        <location evidence="2">Nucleus</location>
    </subcellularLocation>
</comment>
<dbReference type="Proteomes" id="UP000748531">
    <property type="component" value="Unassembled WGS sequence"/>
</dbReference>
<keyword evidence="13" id="KW-1185">Reference proteome</keyword>
<sequence length="355" mass="40602">IYVLFQLLRKQLQREKSQHEALQKSYSEFRKVAMTSLSGLHAHAAQLSHTILQFVHPQVDPERLPLNSLSAPHIFYRLRQLERRLNFAVNRLPLLGGHMTLHRSLAPERCDQAIQTCSPGRDHFLGSLSSAEMKELISHAQAEVEQLKQERDSVLRKLEQNAKTFNQRVQTAQDEVKLEVSNLRELTRVLEESLKEKNEELNNCHVQLDELKTRQLQIQQEATEERSRLQAQLAETNKQLAKAKVEVRRAERRIDRDLNERKLLMAGMEDTSRSRIQHTEHTSHAVQPDLCAVHATDVKVNLQPMLTGTTDLNVTHCLNPVQLDAVAKSLHQLTQLAKCLKSDSSDDADSSEIQT</sequence>
<dbReference type="GO" id="GO:0030154">
    <property type="term" value="P:cell differentiation"/>
    <property type="evidence" value="ECO:0007669"/>
    <property type="project" value="UniProtKB-KW"/>
</dbReference>
<keyword evidence="7" id="KW-0221">Differentiation</keyword>
<keyword evidence="9" id="KW-0539">Nucleus</keyword>
<evidence type="ECO:0000256" key="11">
    <source>
        <dbReference type="SAM" id="Coils"/>
    </source>
</evidence>
<evidence type="ECO:0000256" key="7">
    <source>
        <dbReference type="ARBA" id="ARBA00022782"/>
    </source>
</evidence>
<dbReference type="OrthoDB" id="6253628at2759"/>
<feature type="coiled-coil region" evidence="11">
    <location>
        <begin position="130"/>
        <end position="260"/>
    </location>
</feature>
<evidence type="ECO:0000256" key="10">
    <source>
        <dbReference type="ARBA" id="ARBA00031932"/>
    </source>
</evidence>
<comment type="function">
    <text evidence="1">May be a regulator of keratinocyte proliferation or differentiation.</text>
</comment>
<dbReference type="GO" id="GO:0005814">
    <property type="term" value="C:centriole"/>
    <property type="evidence" value="ECO:0007669"/>
    <property type="project" value="TreeGrafter"/>
</dbReference>
<proteinExistence type="predicted"/>
<keyword evidence="8 11" id="KW-0175">Coiled coil</keyword>
<dbReference type="AlphaFoldDB" id="A0A8J4SKR1"/>
<evidence type="ECO:0000256" key="4">
    <source>
        <dbReference type="ARBA" id="ARBA00016468"/>
    </source>
</evidence>
<evidence type="ECO:0000256" key="5">
    <source>
        <dbReference type="ARBA" id="ARBA00022473"/>
    </source>
</evidence>
<evidence type="ECO:0000256" key="9">
    <source>
        <dbReference type="ARBA" id="ARBA00023242"/>
    </source>
</evidence>
<feature type="non-terminal residue" evidence="12">
    <location>
        <position position="1"/>
    </location>
</feature>
<comment type="caution">
    <text evidence="12">The sequence shown here is derived from an EMBL/GenBank/DDBJ whole genome shotgun (WGS) entry which is preliminary data.</text>
</comment>
<dbReference type="GO" id="GO:0005737">
    <property type="term" value="C:cytoplasm"/>
    <property type="evidence" value="ECO:0007669"/>
    <property type="project" value="UniProtKB-SubCell"/>
</dbReference>